<keyword evidence="2" id="KW-0732">Signal</keyword>
<gene>
    <name evidence="3" type="ORF">SRIMR7_22825</name>
</gene>
<sequence length="195" mass="20999">MRRSLTTCLVCASVLLSGCAATGEPKSAGRTAAVSAPSRLWPGRTAPPQPTEPPEAADTPKPLRALPRVWSGDMRRVSALDVARAVDEGCRAAGRAPCAMETPQYRDLTGDGKDELLLGVASGKTSLSLRAFTVRDGVVTQIMDAGVTPSSVELSGRDVLVREPADYAGYDLRRVYTWDAHLQVMNERVTEYVRR</sequence>
<evidence type="ECO:0000313" key="3">
    <source>
        <dbReference type="EMBL" id="UNZ04991.1"/>
    </source>
</evidence>
<feature type="chain" id="PRO_5045935723" description="Lipoprotein" evidence="2">
    <location>
        <begin position="24"/>
        <end position="195"/>
    </location>
</feature>
<evidence type="ECO:0000256" key="1">
    <source>
        <dbReference type="SAM" id="MobiDB-lite"/>
    </source>
</evidence>
<dbReference type="EMBL" id="CP094298">
    <property type="protein sequence ID" value="UNZ04991.1"/>
    <property type="molecule type" value="Genomic_DNA"/>
</dbReference>
<evidence type="ECO:0000313" key="4">
    <source>
        <dbReference type="Proteomes" id="UP000829494"/>
    </source>
</evidence>
<dbReference type="GeneID" id="66855899"/>
<reference evidence="3 4" key="1">
    <citation type="submission" date="2022-03" db="EMBL/GenBank/DDBJ databases">
        <title>Complete genome of Streptomyces rimosus ssp. rimosus R7 (=ATCC 10970).</title>
        <authorList>
            <person name="Beganovic S."/>
            <person name="Ruckert C."/>
            <person name="Busche T."/>
            <person name="Kalinowski J."/>
            <person name="Wittmann C."/>
        </authorList>
    </citation>
    <scope>NUCLEOTIDE SEQUENCE [LARGE SCALE GENOMIC DNA]</scope>
    <source>
        <strain evidence="3 4">R7</strain>
    </source>
</reference>
<feature type="signal peptide" evidence="2">
    <location>
        <begin position="1"/>
        <end position="23"/>
    </location>
</feature>
<accession>A0ABY3Z411</accession>
<organism evidence="3 4">
    <name type="scientific">Streptomyces rimosus subsp. rimosus</name>
    <dbReference type="NCBI Taxonomy" id="132474"/>
    <lineage>
        <taxon>Bacteria</taxon>
        <taxon>Bacillati</taxon>
        <taxon>Actinomycetota</taxon>
        <taxon>Actinomycetes</taxon>
        <taxon>Kitasatosporales</taxon>
        <taxon>Streptomycetaceae</taxon>
        <taxon>Streptomyces</taxon>
    </lineage>
</organism>
<evidence type="ECO:0000256" key="2">
    <source>
        <dbReference type="SAM" id="SignalP"/>
    </source>
</evidence>
<evidence type="ECO:0008006" key="5">
    <source>
        <dbReference type="Google" id="ProtNLM"/>
    </source>
</evidence>
<name>A0ABY3Z411_STRRM</name>
<protein>
    <recommendedName>
        <fullName evidence="5">Lipoprotein</fullName>
    </recommendedName>
</protein>
<proteinExistence type="predicted"/>
<dbReference type="Proteomes" id="UP000829494">
    <property type="component" value="Chromosome"/>
</dbReference>
<keyword evidence="4" id="KW-1185">Reference proteome</keyword>
<feature type="region of interest" description="Disordered" evidence="1">
    <location>
        <begin position="24"/>
        <end position="63"/>
    </location>
</feature>
<dbReference type="RefSeq" id="WP_003983167.1">
    <property type="nucleotide sequence ID" value="NZ_CP043497.1"/>
</dbReference>
<dbReference type="PROSITE" id="PS51257">
    <property type="entry name" value="PROKAR_LIPOPROTEIN"/>
    <property type="match status" value="1"/>
</dbReference>